<evidence type="ECO:0000259" key="2">
    <source>
        <dbReference type="SMART" id="SM00841"/>
    </source>
</evidence>
<dbReference type="GO" id="GO:0003746">
    <property type="term" value="F:translation elongation factor activity"/>
    <property type="evidence" value="ECO:0007669"/>
    <property type="project" value="TreeGrafter"/>
</dbReference>
<dbReference type="GO" id="GO:0005737">
    <property type="term" value="C:cytoplasm"/>
    <property type="evidence" value="ECO:0007669"/>
    <property type="project" value="InterPro"/>
</dbReference>
<dbReference type="Pfam" id="PF09285">
    <property type="entry name" value="Elong-fact-P_C"/>
    <property type="match status" value="1"/>
</dbReference>
<organism evidence="3 4">
    <name type="scientific">Theileria orientalis</name>
    <dbReference type="NCBI Taxonomy" id="68886"/>
    <lineage>
        <taxon>Eukaryota</taxon>
        <taxon>Sar</taxon>
        <taxon>Alveolata</taxon>
        <taxon>Apicomplexa</taxon>
        <taxon>Aconoidasida</taxon>
        <taxon>Piroplasmida</taxon>
        <taxon>Theileriidae</taxon>
        <taxon>Theileria</taxon>
    </lineage>
</organism>
<proteinExistence type="predicted"/>
<name>A0A976MBB3_THEOR</name>
<dbReference type="SUPFAM" id="SSF50249">
    <property type="entry name" value="Nucleic acid-binding proteins"/>
    <property type="match status" value="1"/>
</dbReference>
<protein>
    <recommendedName>
        <fullName evidence="2">Elongation factor P C-terminal domain-containing protein</fullName>
    </recommendedName>
</protein>
<dbReference type="InterPro" id="IPR014722">
    <property type="entry name" value="Rib_uL2_dom2"/>
</dbReference>
<dbReference type="SUPFAM" id="SSF50104">
    <property type="entry name" value="Translation proteins SH3-like domain"/>
    <property type="match status" value="1"/>
</dbReference>
<dbReference type="InterPro" id="IPR012340">
    <property type="entry name" value="NA-bd_OB-fold"/>
</dbReference>
<dbReference type="PANTHER" id="PTHR30053:SF14">
    <property type="entry name" value="TRANSLATION ELONGATION FACTOR KOW-LIKE DOMAIN-CONTAINING PROTEIN"/>
    <property type="match status" value="1"/>
</dbReference>
<reference evidence="3" key="1">
    <citation type="submission" date="2022-07" db="EMBL/GenBank/DDBJ databases">
        <title>Evaluation of T. orientalis genome assembly methods using nanopore sequencing and analysis of variation between genomes.</title>
        <authorList>
            <person name="Yam J."/>
            <person name="Micallef M.L."/>
            <person name="Liu M."/>
            <person name="Djordjevic S.P."/>
            <person name="Bogema D.R."/>
            <person name="Jenkins C."/>
        </authorList>
    </citation>
    <scope>NUCLEOTIDE SEQUENCE</scope>
    <source>
        <strain evidence="3">Goon Nure</strain>
    </source>
</reference>
<gene>
    <name evidence="3" type="ORF">MACK_002159</name>
</gene>
<dbReference type="Proteomes" id="UP000244811">
    <property type="component" value="Chromosome 3"/>
</dbReference>
<dbReference type="GO" id="GO:0043043">
    <property type="term" value="P:peptide biosynthetic process"/>
    <property type="evidence" value="ECO:0007669"/>
    <property type="project" value="InterPro"/>
</dbReference>
<evidence type="ECO:0000313" key="4">
    <source>
        <dbReference type="Proteomes" id="UP000244811"/>
    </source>
</evidence>
<evidence type="ECO:0000313" key="3">
    <source>
        <dbReference type="EMBL" id="UKK01346.1"/>
    </source>
</evidence>
<dbReference type="AlphaFoldDB" id="A0A976MBB3"/>
<dbReference type="Gene3D" id="2.40.50.140">
    <property type="entry name" value="Nucleic acid-binding proteins"/>
    <property type="match status" value="1"/>
</dbReference>
<feature type="region of interest" description="Disordered" evidence="1">
    <location>
        <begin position="39"/>
        <end position="64"/>
    </location>
</feature>
<dbReference type="InterPro" id="IPR020599">
    <property type="entry name" value="Transl_elong_fac_P/YeiP"/>
</dbReference>
<accession>A0A976MBB3</accession>
<sequence length="323" mass="37073">MKYLTSSANRFINQSSKKIVYPYTLSGIILKAQPKSQTKGSTFNLNESDDVLQPQTSDLDSSERSYSVRPLNYYEKKEIVHKILYDKNSDLIKDLISKASPEELCRRRPKPREDRRIVATDDELIRSVSQDEGAETVEDTGYEEPTQINHVRAGHYVLHKNQVYTVSTTQHIAQARSKGHYKLKMKLLHTTKETSFSFPDGSKMTVLTPRKVSCEYSHFDEDTNCYVFKSEVSNISVPRGINIASLKYLKPRLKVTISRWRDKILGVFVPFHIEYRVVQLNTGNYAATLDNGLVVLVPTYIKVNDHIEITTKACEFLRRTKIS</sequence>
<dbReference type="InterPro" id="IPR008991">
    <property type="entry name" value="Translation_prot_SH3-like_sf"/>
</dbReference>
<dbReference type="Gene3D" id="2.30.30.30">
    <property type="match status" value="1"/>
</dbReference>
<evidence type="ECO:0000256" key="1">
    <source>
        <dbReference type="SAM" id="MobiDB-lite"/>
    </source>
</evidence>
<dbReference type="SMART" id="SM00841">
    <property type="entry name" value="Elong-fact-P_C"/>
    <property type="match status" value="1"/>
</dbReference>
<dbReference type="EMBL" id="CP056070">
    <property type="protein sequence ID" value="UKK01346.1"/>
    <property type="molecule type" value="Genomic_DNA"/>
</dbReference>
<dbReference type="InterPro" id="IPR015365">
    <property type="entry name" value="Elong-fact-P_C"/>
</dbReference>
<feature type="domain" description="Elongation factor P C-terminal" evidence="2">
    <location>
        <begin position="273"/>
        <end position="319"/>
    </location>
</feature>
<dbReference type="PANTHER" id="PTHR30053">
    <property type="entry name" value="ELONGATION FACTOR P"/>
    <property type="match status" value="1"/>
</dbReference>